<proteinExistence type="predicted"/>
<accession>A0A812KKA7</accession>
<feature type="compositionally biased region" description="Basic and acidic residues" evidence="1">
    <location>
        <begin position="235"/>
        <end position="247"/>
    </location>
</feature>
<keyword evidence="3" id="KW-1185">Reference proteome</keyword>
<evidence type="ECO:0000256" key="1">
    <source>
        <dbReference type="SAM" id="MobiDB-lite"/>
    </source>
</evidence>
<evidence type="ECO:0000313" key="2">
    <source>
        <dbReference type="EMBL" id="CAE7228833.1"/>
    </source>
</evidence>
<organism evidence="2 3">
    <name type="scientific">Symbiodinium pilosum</name>
    <name type="common">Dinoflagellate</name>
    <dbReference type="NCBI Taxonomy" id="2952"/>
    <lineage>
        <taxon>Eukaryota</taxon>
        <taxon>Sar</taxon>
        <taxon>Alveolata</taxon>
        <taxon>Dinophyceae</taxon>
        <taxon>Suessiales</taxon>
        <taxon>Symbiodiniaceae</taxon>
        <taxon>Symbiodinium</taxon>
    </lineage>
</organism>
<reference evidence="2" key="1">
    <citation type="submission" date="2021-02" db="EMBL/GenBank/DDBJ databases">
        <authorList>
            <person name="Dougan E. K."/>
            <person name="Rhodes N."/>
            <person name="Thang M."/>
            <person name="Chan C."/>
        </authorList>
    </citation>
    <scope>NUCLEOTIDE SEQUENCE</scope>
</reference>
<dbReference type="EMBL" id="CAJNIZ010004091">
    <property type="protein sequence ID" value="CAE7228833.1"/>
    <property type="molecule type" value="Genomic_DNA"/>
</dbReference>
<evidence type="ECO:0000313" key="3">
    <source>
        <dbReference type="Proteomes" id="UP000649617"/>
    </source>
</evidence>
<feature type="region of interest" description="Disordered" evidence="1">
    <location>
        <begin position="64"/>
        <end position="119"/>
    </location>
</feature>
<comment type="caution">
    <text evidence="2">The sequence shown here is derived from an EMBL/GenBank/DDBJ whole genome shotgun (WGS) entry which is preliminary data.</text>
</comment>
<dbReference type="OrthoDB" id="418595at2759"/>
<sequence length="299" mass="32669">MLMLAKDRCQMLQAKVARCWCGAGVRVAGRRCQGRCHDTVCWNLAGGEQYVTLASALLRTRTRTSQRPLLPSASKTPSCPRPRSRGSSRDDAARLAGVEAVPQAPSRSLTRARTQPWRRASDRAGKELLNKVAPLREARRALEALASAALAATLRCSRSQELTTSLLRRVLAESAELEQLAESLRRPSSAKTAHARVVEILEEAKEANRLLGQALRAFGDGQPHDQNRSNPGMTDMRRTERPSREGAEASPASKPRPISGPEEANARCTVMAALNELVSGMRQALDDIHQLRQDAASKK</sequence>
<protein>
    <submittedName>
        <fullName evidence="2">YPTV4 protein</fullName>
    </submittedName>
</protein>
<dbReference type="AlphaFoldDB" id="A0A812KKA7"/>
<name>A0A812KKA7_SYMPI</name>
<dbReference type="Proteomes" id="UP000649617">
    <property type="component" value="Unassembled WGS sequence"/>
</dbReference>
<gene>
    <name evidence="2" type="primary">YPTV4</name>
    <name evidence="2" type="ORF">SPIL2461_LOCUS3364</name>
</gene>
<feature type="region of interest" description="Disordered" evidence="1">
    <location>
        <begin position="216"/>
        <end position="264"/>
    </location>
</feature>